<organism evidence="1 2">
    <name type="scientific">Naumannella cuiyingiana</name>
    <dbReference type="NCBI Taxonomy" id="1347891"/>
    <lineage>
        <taxon>Bacteria</taxon>
        <taxon>Bacillati</taxon>
        <taxon>Actinomycetota</taxon>
        <taxon>Actinomycetes</taxon>
        <taxon>Propionibacteriales</taxon>
        <taxon>Propionibacteriaceae</taxon>
        <taxon>Naumannella</taxon>
    </lineage>
</organism>
<dbReference type="RefSeq" id="WP_179445298.1">
    <property type="nucleotide sequence ID" value="NZ_JACBZS010000001.1"/>
</dbReference>
<gene>
    <name evidence="1" type="ORF">GGQ54_002040</name>
</gene>
<dbReference type="AlphaFoldDB" id="A0A7Z0ILB9"/>
<dbReference type="Gene3D" id="3.40.50.620">
    <property type="entry name" value="HUPs"/>
    <property type="match status" value="1"/>
</dbReference>
<evidence type="ECO:0008006" key="3">
    <source>
        <dbReference type="Google" id="ProtNLM"/>
    </source>
</evidence>
<accession>A0A7Z0ILB9</accession>
<comment type="caution">
    <text evidence="1">The sequence shown here is derived from an EMBL/GenBank/DDBJ whole genome shotgun (WGS) entry which is preliminary data.</text>
</comment>
<dbReference type="Proteomes" id="UP000527616">
    <property type="component" value="Unassembled WGS sequence"/>
</dbReference>
<proteinExistence type="predicted"/>
<dbReference type="EMBL" id="JACBZS010000001">
    <property type="protein sequence ID" value="NYI71480.1"/>
    <property type="molecule type" value="Genomic_DNA"/>
</dbReference>
<dbReference type="InterPro" id="IPR014729">
    <property type="entry name" value="Rossmann-like_a/b/a_fold"/>
</dbReference>
<dbReference type="SUPFAM" id="SSF52402">
    <property type="entry name" value="Adenine nucleotide alpha hydrolases-like"/>
    <property type="match status" value="1"/>
</dbReference>
<sequence length="479" mass="53877">MGDDDALERRSVVAGAHGGVVPFARSWVLSLGPPAILSKSIGSFWVQRALGPAALWHDPCLEVRVAGDHDRGMALLGLAIDPDLTDQTDLIDRLSAAWHAGSLDDHLDRLNGRYVCAYWNADGFWLQSDAVAMRGIYWHAHEPVAGGNPRLVAEAVDDVRPSYYGQRETSPKVWTTPGRRTQMLNVWRLGPNVELELRGRTARRVGPVPHTPSTVDDAADKVRDEAGRFLDQLCRTERPIVASLTAGFDSRVTLALTRRTAERMSWFTYQLERPTMQADVDRDVTVATELAARFGLDHRVLDLSDSWPTKAQAAIFARNTHRQHGRQVSVKYAATFPLDAIHVRSNLYELGRFYYGAFPIDAPIAEWMATRLLKGRSVDASVIADYSDQLHFSDYAAVPEEYAVQDMFYWETRLGGWMQNMLIESDVAFDTVIPINSRRIIRTLLSVPTKQRAEWETFHAIIRGAWPEVLEHPINGRRI</sequence>
<evidence type="ECO:0000313" key="1">
    <source>
        <dbReference type="EMBL" id="NYI71480.1"/>
    </source>
</evidence>
<name>A0A7Z0ILB9_9ACTN</name>
<keyword evidence="2" id="KW-1185">Reference proteome</keyword>
<protein>
    <recommendedName>
        <fullName evidence="3">Asparagine synthetase domain-containing protein</fullName>
    </recommendedName>
</protein>
<reference evidence="1 2" key="1">
    <citation type="submission" date="2020-07" db="EMBL/GenBank/DDBJ databases">
        <title>Sequencing the genomes of 1000 actinobacteria strains.</title>
        <authorList>
            <person name="Klenk H.-P."/>
        </authorList>
    </citation>
    <scope>NUCLEOTIDE SEQUENCE [LARGE SCALE GENOMIC DNA]</scope>
    <source>
        <strain evidence="1 2">DSM 103164</strain>
    </source>
</reference>
<evidence type="ECO:0000313" key="2">
    <source>
        <dbReference type="Proteomes" id="UP000527616"/>
    </source>
</evidence>